<evidence type="ECO:0000259" key="9">
    <source>
        <dbReference type="Pfam" id="PF00892"/>
    </source>
</evidence>
<feature type="transmembrane region" description="Helical" evidence="8">
    <location>
        <begin position="75"/>
        <end position="92"/>
    </location>
</feature>
<evidence type="ECO:0000256" key="6">
    <source>
        <dbReference type="ARBA" id="ARBA00023136"/>
    </source>
</evidence>
<protein>
    <submittedName>
        <fullName evidence="10">DMT family transporter</fullName>
    </submittedName>
</protein>
<keyword evidence="4 8" id="KW-0812">Transmembrane</keyword>
<feature type="transmembrane region" description="Helical" evidence="8">
    <location>
        <begin position="187"/>
        <end position="207"/>
    </location>
</feature>
<name>A0A5B8M944_9MICO</name>
<feature type="region of interest" description="Disordered" evidence="7">
    <location>
        <begin position="298"/>
        <end position="341"/>
    </location>
</feature>
<sequence length="341" mass="35621">MRNPGRVHRPRRDEVLADALLVGVAVAWGSSFVATKQLSAQVGVVPGLSLRFLFAAAAAWAIIAVRRDRMPRGRTLLIAIALGGFQAVIIGLETWGVHLTTATNAGLISSLALIGTPLLESIASRSWLPPSFFVVAVVAVVGVALLVSSDGFHAPNAGDLLILLAAFVRSVRVVTGGHLMRGRPESSLSVVAVQVSVSAIVFTAAAAPSLPAAFVHMSAASWFDVVFLGLACSVFAFAIELWAVRRTSAARASILLGTEPVWAVAVGWLLGGESLGWLGLFGGVLIVAASQAGSAIERRHRGRATGSERRTPARALPRRGTRSPSAAAARRSRSPRRSAPS</sequence>
<feature type="transmembrane region" description="Helical" evidence="8">
    <location>
        <begin position="40"/>
        <end position="63"/>
    </location>
</feature>
<organism evidence="10 11">
    <name type="scientific">Humibacter ginsenosidimutans</name>
    <dbReference type="NCBI Taxonomy" id="2599293"/>
    <lineage>
        <taxon>Bacteria</taxon>
        <taxon>Bacillati</taxon>
        <taxon>Actinomycetota</taxon>
        <taxon>Actinomycetes</taxon>
        <taxon>Micrococcales</taxon>
        <taxon>Microbacteriaceae</taxon>
        <taxon>Humibacter</taxon>
    </lineage>
</organism>
<evidence type="ECO:0000256" key="3">
    <source>
        <dbReference type="ARBA" id="ARBA00022475"/>
    </source>
</evidence>
<dbReference type="PANTHER" id="PTHR42920">
    <property type="entry name" value="OS03G0707200 PROTEIN-RELATED"/>
    <property type="match status" value="1"/>
</dbReference>
<feature type="domain" description="EamA" evidence="9">
    <location>
        <begin position="157"/>
        <end position="289"/>
    </location>
</feature>
<comment type="similarity">
    <text evidence="2">Belongs to the EamA transporter family.</text>
</comment>
<keyword evidence="3" id="KW-1003">Cell membrane</keyword>
<reference evidence="10 11" key="1">
    <citation type="submission" date="2019-07" db="EMBL/GenBank/DDBJ databases">
        <title>Full genome sequence of Humibacter sp. WJ7-1.</title>
        <authorList>
            <person name="Im W.-T."/>
        </authorList>
    </citation>
    <scope>NUCLEOTIDE SEQUENCE [LARGE SCALE GENOMIC DNA]</scope>
    <source>
        <strain evidence="10 11">WJ7-1</strain>
    </source>
</reference>
<proteinExistence type="inferred from homology"/>
<dbReference type="Pfam" id="PF00892">
    <property type="entry name" value="EamA"/>
    <property type="match status" value="2"/>
</dbReference>
<evidence type="ECO:0000313" key="11">
    <source>
        <dbReference type="Proteomes" id="UP000320216"/>
    </source>
</evidence>
<dbReference type="EMBL" id="CP042305">
    <property type="protein sequence ID" value="QDZ17017.1"/>
    <property type="molecule type" value="Genomic_DNA"/>
</dbReference>
<keyword evidence="6 8" id="KW-0472">Membrane</keyword>
<evidence type="ECO:0000256" key="8">
    <source>
        <dbReference type="SAM" id="Phobius"/>
    </source>
</evidence>
<dbReference type="InterPro" id="IPR037185">
    <property type="entry name" value="EmrE-like"/>
</dbReference>
<dbReference type="AlphaFoldDB" id="A0A5B8M944"/>
<feature type="transmembrane region" description="Helical" evidence="8">
    <location>
        <begin position="254"/>
        <end position="271"/>
    </location>
</feature>
<dbReference type="KEGG" id="huw:FPZ11_18795"/>
<gene>
    <name evidence="10" type="ORF">FPZ11_18795</name>
</gene>
<dbReference type="Proteomes" id="UP000320216">
    <property type="component" value="Chromosome"/>
</dbReference>
<evidence type="ECO:0000256" key="5">
    <source>
        <dbReference type="ARBA" id="ARBA00022989"/>
    </source>
</evidence>
<evidence type="ECO:0000313" key="10">
    <source>
        <dbReference type="EMBL" id="QDZ17017.1"/>
    </source>
</evidence>
<accession>A0A5B8M944</accession>
<keyword evidence="5 8" id="KW-1133">Transmembrane helix</keyword>
<feature type="transmembrane region" description="Helical" evidence="8">
    <location>
        <begin position="219"/>
        <end position="242"/>
    </location>
</feature>
<dbReference type="InterPro" id="IPR000620">
    <property type="entry name" value="EamA_dom"/>
</dbReference>
<evidence type="ECO:0000256" key="7">
    <source>
        <dbReference type="SAM" id="MobiDB-lite"/>
    </source>
</evidence>
<evidence type="ECO:0000256" key="2">
    <source>
        <dbReference type="ARBA" id="ARBA00007362"/>
    </source>
</evidence>
<feature type="compositionally biased region" description="Basic residues" evidence="7">
    <location>
        <begin position="330"/>
        <end position="341"/>
    </location>
</feature>
<evidence type="ECO:0000256" key="4">
    <source>
        <dbReference type="ARBA" id="ARBA00022692"/>
    </source>
</evidence>
<dbReference type="OrthoDB" id="4833087at2"/>
<dbReference type="InterPro" id="IPR051258">
    <property type="entry name" value="Diverse_Substrate_Transporter"/>
</dbReference>
<dbReference type="GO" id="GO:0005886">
    <property type="term" value="C:plasma membrane"/>
    <property type="evidence" value="ECO:0007669"/>
    <property type="project" value="UniProtKB-SubCell"/>
</dbReference>
<dbReference type="PANTHER" id="PTHR42920:SF5">
    <property type="entry name" value="EAMA DOMAIN-CONTAINING PROTEIN"/>
    <property type="match status" value="1"/>
</dbReference>
<keyword evidence="11" id="KW-1185">Reference proteome</keyword>
<evidence type="ECO:0000256" key="1">
    <source>
        <dbReference type="ARBA" id="ARBA00004651"/>
    </source>
</evidence>
<feature type="transmembrane region" description="Helical" evidence="8">
    <location>
        <begin position="15"/>
        <end position="34"/>
    </location>
</feature>
<dbReference type="SUPFAM" id="SSF103481">
    <property type="entry name" value="Multidrug resistance efflux transporter EmrE"/>
    <property type="match status" value="2"/>
</dbReference>
<feature type="transmembrane region" description="Helical" evidence="8">
    <location>
        <begin position="131"/>
        <end position="148"/>
    </location>
</feature>
<comment type="subcellular location">
    <subcellularLocation>
        <location evidence="1">Cell membrane</location>
        <topology evidence="1">Multi-pass membrane protein</topology>
    </subcellularLocation>
</comment>
<feature type="transmembrane region" description="Helical" evidence="8">
    <location>
        <begin position="277"/>
        <end position="296"/>
    </location>
</feature>
<feature type="domain" description="EamA" evidence="9">
    <location>
        <begin position="17"/>
        <end position="147"/>
    </location>
</feature>